<gene>
    <name evidence="1" type="ORF">K3G42_001647</name>
</gene>
<organism evidence="1 2">
    <name type="scientific">Sphaerodactylus townsendi</name>
    <dbReference type="NCBI Taxonomy" id="933632"/>
    <lineage>
        <taxon>Eukaryota</taxon>
        <taxon>Metazoa</taxon>
        <taxon>Chordata</taxon>
        <taxon>Craniata</taxon>
        <taxon>Vertebrata</taxon>
        <taxon>Euteleostomi</taxon>
        <taxon>Lepidosauria</taxon>
        <taxon>Squamata</taxon>
        <taxon>Bifurcata</taxon>
        <taxon>Gekkota</taxon>
        <taxon>Sphaerodactylidae</taxon>
        <taxon>Sphaerodactylus</taxon>
    </lineage>
</organism>
<reference evidence="1" key="1">
    <citation type="submission" date="2021-08" db="EMBL/GenBank/DDBJ databases">
        <title>The first chromosome-level gecko genome reveals the dynamic sex chromosomes of Neotropical dwarf geckos (Sphaerodactylidae: Sphaerodactylus).</title>
        <authorList>
            <person name="Pinto B.J."/>
            <person name="Keating S.E."/>
            <person name="Gamble T."/>
        </authorList>
    </citation>
    <scope>NUCLEOTIDE SEQUENCE</scope>
    <source>
        <strain evidence="1">TG3544</strain>
    </source>
</reference>
<protein>
    <submittedName>
        <fullName evidence="1">Uncharacterized protein</fullName>
    </submittedName>
</protein>
<comment type="caution">
    <text evidence="1">The sequence shown here is derived from an EMBL/GenBank/DDBJ whole genome shotgun (WGS) entry which is preliminary data.</text>
</comment>
<dbReference type="Proteomes" id="UP000827872">
    <property type="component" value="Linkage Group LG06"/>
</dbReference>
<accession>A0ACB8FLT3</accession>
<keyword evidence="2" id="KW-1185">Reference proteome</keyword>
<name>A0ACB8FLT3_9SAUR</name>
<proteinExistence type="predicted"/>
<evidence type="ECO:0000313" key="2">
    <source>
        <dbReference type="Proteomes" id="UP000827872"/>
    </source>
</evidence>
<dbReference type="EMBL" id="CM037619">
    <property type="protein sequence ID" value="KAH8006289.1"/>
    <property type="molecule type" value="Genomic_DNA"/>
</dbReference>
<sequence length="80" mass="8780">MEWSFHLEAGGPSGGGPTILLCVWLTWTIQALFPPSAACLEPWTEGAAEQAPRMPPRRDSFCCRVIFSTTEIAIATENQE</sequence>
<evidence type="ECO:0000313" key="1">
    <source>
        <dbReference type="EMBL" id="KAH8006289.1"/>
    </source>
</evidence>